<keyword evidence="4" id="KW-1185">Reference proteome</keyword>
<dbReference type="InterPro" id="IPR009326">
    <property type="entry name" value="DUF984"/>
</dbReference>
<comment type="caution">
    <text evidence="3">The sequence shown here is derived from an EMBL/GenBank/DDBJ whole genome shotgun (WGS) entry which is preliminary data.</text>
</comment>
<dbReference type="PANTHER" id="PTHR39203">
    <property type="entry name" value="CYTOPLASMIC PROTEIN-RELATED"/>
    <property type="match status" value="1"/>
</dbReference>
<reference evidence="3 4" key="1">
    <citation type="submission" date="2019-04" db="EMBL/GenBank/DDBJ databases">
        <title>Streptomyces oryziradicis sp. nov., a novel actinomycete isolated from rhizosphere soil of rice (Oryza sativa L.).</title>
        <authorList>
            <person name="Li C."/>
        </authorList>
    </citation>
    <scope>NUCLEOTIDE SEQUENCE [LARGE SCALE GENOMIC DNA]</scope>
    <source>
        <strain evidence="3 4">NEAU-C40</strain>
    </source>
</reference>
<dbReference type="SUPFAM" id="SSF55811">
    <property type="entry name" value="Nudix"/>
    <property type="match status" value="1"/>
</dbReference>
<dbReference type="Pfam" id="PF00293">
    <property type="entry name" value="NUDIX"/>
    <property type="match status" value="1"/>
</dbReference>
<dbReference type="Gene3D" id="3.90.79.10">
    <property type="entry name" value="Nucleoside Triphosphate Pyrophosphohydrolase"/>
    <property type="match status" value="1"/>
</dbReference>
<gene>
    <name evidence="3" type="ORF">FCI23_25045</name>
</gene>
<evidence type="ECO:0000256" key="1">
    <source>
        <dbReference type="ARBA" id="ARBA00022801"/>
    </source>
</evidence>
<evidence type="ECO:0000259" key="2">
    <source>
        <dbReference type="PROSITE" id="PS51462"/>
    </source>
</evidence>
<proteinExistence type="predicted"/>
<dbReference type="Proteomes" id="UP000305778">
    <property type="component" value="Unassembled WGS sequence"/>
</dbReference>
<dbReference type="PROSITE" id="PS51462">
    <property type="entry name" value="NUDIX"/>
    <property type="match status" value="1"/>
</dbReference>
<dbReference type="Gene3D" id="3.10.400.10">
    <property type="entry name" value="Sulfate adenylyltransferase"/>
    <property type="match status" value="1"/>
</dbReference>
<dbReference type="OrthoDB" id="67499at2"/>
<dbReference type="InterPro" id="IPR015797">
    <property type="entry name" value="NUDIX_hydrolase-like_dom_sf"/>
</dbReference>
<dbReference type="EMBL" id="SUMC01000025">
    <property type="protein sequence ID" value="TKA09081.1"/>
    <property type="molecule type" value="Genomic_DNA"/>
</dbReference>
<accession>A0A4U0SLP7</accession>
<dbReference type="Pfam" id="PF04266">
    <property type="entry name" value="ASCH"/>
    <property type="match status" value="1"/>
</dbReference>
<dbReference type="SMART" id="SM01022">
    <property type="entry name" value="ASCH"/>
    <property type="match status" value="1"/>
</dbReference>
<dbReference type="SUPFAM" id="SSF88697">
    <property type="entry name" value="PUA domain-like"/>
    <property type="match status" value="1"/>
</dbReference>
<evidence type="ECO:0000313" key="3">
    <source>
        <dbReference type="EMBL" id="TKA09081.1"/>
    </source>
</evidence>
<dbReference type="AlphaFoldDB" id="A0A4U0SLP7"/>
<evidence type="ECO:0000313" key="4">
    <source>
        <dbReference type="Proteomes" id="UP000305778"/>
    </source>
</evidence>
<dbReference type="InterPro" id="IPR007374">
    <property type="entry name" value="ASCH_domain"/>
</dbReference>
<dbReference type="PROSITE" id="PS00893">
    <property type="entry name" value="NUDIX_BOX"/>
    <property type="match status" value="1"/>
</dbReference>
<dbReference type="GO" id="GO:0016787">
    <property type="term" value="F:hydrolase activity"/>
    <property type="evidence" value="ECO:0007669"/>
    <property type="project" value="UniProtKB-KW"/>
</dbReference>
<dbReference type="PANTHER" id="PTHR39203:SF1">
    <property type="entry name" value="CYTOPLASMIC PROTEIN"/>
    <property type="match status" value="1"/>
</dbReference>
<organism evidence="3 4">
    <name type="scientific">Actinacidiphila oryziradicis</name>
    <dbReference type="NCBI Taxonomy" id="2571141"/>
    <lineage>
        <taxon>Bacteria</taxon>
        <taxon>Bacillati</taxon>
        <taxon>Actinomycetota</taxon>
        <taxon>Actinomycetes</taxon>
        <taxon>Kitasatosporales</taxon>
        <taxon>Streptomycetaceae</taxon>
        <taxon>Actinacidiphila</taxon>
    </lineage>
</organism>
<feature type="domain" description="Nudix hydrolase" evidence="2">
    <location>
        <begin position="172"/>
        <end position="305"/>
    </location>
</feature>
<sequence>MSAYDDLLKALPRAEFAFPGPVRDELVAAVLSGAKTSTTGLYEDYARSGDPLPVVGQRSAVIDSGGRPVAVVETTEVRVVPLAEIDLAHAIDEGEGYETVAHWRATHERFWGGEAMREALGEPGIAITDDTLVVAERFRLVPPSTDELLDIVDEHDRVIGQARRGEATARGLRHRCVFILVRDSEGRIFVHRRTPVKLVFPSLYDMFVGGVVGAGETYDDAALREAEEELGVSGLPQPAPLFSFLYEGSGKAAGHTWWSRVYEVRCELPVSPQAEEVAWHAFLTDDELAARLPEWDWVPDGLEAFRRLTERRP</sequence>
<protein>
    <submittedName>
        <fullName evidence="3">ASCH domain-containing protein</fullName>
    </submittedName>
</protein>
<keyword evidence="1" id="KW-0378">Hydrolase</keyword>
<dbReference type="InterPro" id="IPR015947">
    <property type="entry name" value="PUA-like_sf"/>
</dbReference>
<name>A0A4U0SLP7_9ACTN</name>
<dbReference type="InterPro" id="IPR000086">
    <property type="entry name" value="NUDIX_hydrolase_dom"/>
</dbReference>
<dbReference type="InterPro" id="IPR020084">
    <property type="entry name" value="NUDIX_hydrolase_CS"/>
</dbReference>
<dbReference type="CDD" id="cd04697">
    <property type="entry name" value="NUDIX_Hydrolase"/>
    <property type="match status" value="1"/>
</dbReference>